<evidence type="ECO:0000256" key="4">
    <source>
        <dbReference type="ARBA" id="ARBA00023163"/>
    </source>
</evidence>
<dbReference type="PRINTS" id="PR00046">
    <property type="entry name" value="SIGMA70FCT"/>
</dbReference>
<keyword evidence="7" id="KW-0966">Cell projection</keyword>
<evidence type="ECO:0000313" key="8">
    <source>
        <dbReference type="Proteomes" id="UP000241167"/>
    </source>
</evidence>
<gene>
    <name evidence="7" type="ORF">C7I55_08155</name>
</gene>
<evidence type="ECO:0000313" key="7">
    <source>
        <dbReference type="EMBL" id="PSJ42197.1"/>
    </source>
</evidence>
<accession>A0A2P7QW58</accession>
<dbReference type="InterPro" id="IPR013325">
    <property type="entry name" value="RNA_pol_sigma_r2"/>
</dbReference>
<dbReference type="AlphaFoldDB" id="A0A2P7QW58"/>
<name>A0A2P7QW58_9SPHN</name>
<feature type="domain" description="RNA polymerase sigma-70 region 4" evidence="6">
    <location>
        <begin position="210"/>
        <end position="257"/>
    </location>
</feature>
<keyword evidence="7" id="KW-0969">Cilium</keyword>
<keyword evidence="2" id="KW-0731">Sigma factor</keyword>
<evidence type="ECO:0000256" key="1">
    <source>
        <dbReference type="ARBA" id="ARBA00023015"/>
    </source>
</evidence>
<dbReference type="Gene3D" id="1.20.140.160">
    <property type="match status" value="1"/>
</dbReference>
<organism evidence="7 8">
    <name type="scientific">Allosphingosinicella deserti</name>
    <dbReference type="NCBI Taxonomy" id="2116704"/>
    <lineage>
        <taxon>Bacteria</taxon>
        <taxon>Pseudomonadati</taxon>
        <taxon>Pseudomonadota</taxon>
        <taxon>Alphaproteobacteria</taxon>
        <taxon>Sphingomonadales</taxon>
        <taxon>Sphingomonadaceae</taxon>
        <taxon>Allosphingosinicella</taxon>
    </lineage>
</organism>
<keyword evidence="4" id="KW-0804">Transcription</keyword>
<dbReference type="SUPFAM" id="SSF88946">
    <property type="entry name" value="Sigma2 domain of RNA polymerase sigma factors"/>
    <property type="match status" value="1"/>
</dbReference>
<dbReference type="CDD" id="cd06171">
    <property type="entry name" value="Sigma70_r4"/>
    <property type="match status" value="1"/>
</dbReference>
<dbReference type="Proteomes" id="UP000241167">
    <property type="component" value="Unassembled WGS sequence"/>
</dbReference>
<keyword evidence="1" id="KW-0805">Transcription regulation</keyword>
<sequence>MAAGDRRCPRKLRMSRARGPSGLELVLRPARVEASLWRRLRLEAQFECRTELFDRYAAFARGIAGSRYRRRASKRVDRSDFEQFAFEGLLEAIDRFDPLTGVPFTAYARRRIVGAIADGVGRMTEVDAQMTQRGRLERERARSLTASQLASLQPADPLAALSDLAIGLALGLMLEGTGLMAPASGADPRPTPYEGAAWREMQARLVREVDRLPDRERLIIRQHYDTGLSFTHIAQMLGLSRSRVSQIHRSAIDRLRARSGALK</sequence>
<dbReference type="NCBIfam" id="TIGR02937">
    <property type="entry name" value="sigma70-ECF"/>
    <property type="match status" value="1"/>
</dbReference>
<reference evidence="7 8" key="1">
    <citation type="submission" date="2018-03" db="EMBL/GenBank/DDBJ databases">
        <title>The draft genome of Sphingosinicella sp. GL-C-18.</title>
        <authorList>
            <person name="Liu L."/>
            <person name="Li L."/>
            <person name="Liang L."/>
            <person name="Zhang X."/>
            <person name="Wang T."/>
        </authorList>
    </citation>
    <scope>NUCLEOTIDE SEQUENCE [LARGE SCALE GENOMIC DNA]</scope>
    <source>
        <strain evidence="7 8">GL-C-18</strain>
    </source>
</reference>
<dbReference type="Pfam" id="PF04542">
    <property type="entry name" value="Sigma70_r2"/>
    <property type="match status" value="1"/>
</dbReference>
<proteinExistence type="predicted"/>
<dbReference type="GO" id="GO:0016987">
    <property type="term" value="F:sigma factor activity"/>
    <property type="evidence" value="ECO:0007669"/>
    <property type="project" value="UniProtKB-KW"/>
</dbReference>
<dbReference type="PANTHER" id="PTHR30385">
    <property type="entry name" value="SIGMA FACTOR F FLAGELLAR"/>
    <property type="match status" value="1"/>
</dbReference>
<dbReference type="Gene3D" id="1.10.1740.10">
    <property type="match status" value="1"/>
</dbReference>
<evidence type="ECO:0000259" key="5">
    <source>
        <dbReference type="Pfam" id="PF04542"/>
    </source>
</evidence>
<dbReference type="InterPro" id="IPR007627">
    <property type="entry name" value="RNA_pol_sigma70_r2"/>
</dbReference>
<evidence type="ECO:0000259" key="6">
    <source>
        <dbReference type="Pfam" id="PF04545"/>
    </source>
</evidence>
<dbReference type="EMBL" id="PXYI01000002">
    <property type="protein sequence ID" value="PSJ42197.1"/>
    <property type="molecule type" value="Genomic_DNA"/>
</dbReference>
<dbReference type="InterPro" id="IPR014284">
    <property type="entry name" value="RNA_pol_sigma-70_dom"/>
</dbReference>
<keyword evidence="3" id="KW-0238">DNA-binding</keyword>
<keyword evidence="7" id="KW-0282">Flagellum</keyword>
<dbReference type="Pfam" id="PF04545">
    <property type="entry name" value="Sigma70_r4"/>
    <property type="match status" value="1"/>
</dbReference>
<dbReference type="InterPro" id="IPR000943">
    <property type="entry name" value="RNA_pol_sigma70"/>
</dbReference>
<protein>
    <submittedName>
        <fullName evidence="7">Flagellar biosynthesis protein FliA</fullName>
    </submittedName>
</protein>
<dbReference type="GO" id="GO:0006352">
    <property type="term" value="P:DNA-templated transcription initiation"/>
    <property type="evidence" value="ECO:0007669"/>
    <property type="project" value="InterPro"/>
</dbReference>
<evidence type="ECO:0000256" key="2">
    <source>
        <dbReference type="ARBA" id="ARBA00023082"/>
    </source>
</evidence>
<dbReference type="InterPro" id="IPR007630">
    <property type="entry name" value="RNA_pol_sigma70_r4"/>
</dbReference>
<dbReference type="InterPro" id="IPR013324">
    <property type="entry name" value="RNA_pol_sigma_r3/r4-like"/>
</dbReference>
<keyword evidence="8" id="KW-1185">Reference proteome</keyword>
<dbReference type="GO" id="GO:0003677">
    <property type="term" value="F:DNA binding"/>
    <property type="evidence" value="ECO:0007669"/>
    <property type="project" value="UniProtKB-KW"/>
</dbReference>
<comment type="caution">
    <text evidence="7">The sequence shown here is derived from an EMBL/GenBank/DDBJ whole genome shotgun (WGS) entry which is preliminary data.</text>
</comment>
<dbReference type="SUPFAM" id="SSF88659">
    <property type="entry name" value="Sigma3 and sigma4 domains of RNA polymerase sigma factors"/>
    <property type="match status" value="1"/>
</dbReference>
<evidence type="ECO:0000256" key="3">
    <source>
        <dbReference type="ARBA" id="ARBA00023125"/>
    </source>
</evidence>
<feature type="domain" description="RNA polymerase sigma-70 region 2" evidence="5">
    <location>
        <begin position="52"/>
        <end position="119"/>
    </location>
</feature>